<feature type="non-terminal residue" evidence="3">
    <location>
        <position position="724"/>
    </location>
</feature>
<keyword evidence="2" id="KW-0812">Transmembrane</keyword>
<feature type="region of interest" description="Disordered" evidence="1">
    <location>
        <begin position="558"/>
        <end position="580"/>
    </location>
</feature>
<reference evidence="3 4" key="1">
    <citation type="submission" date="2016-07" db="EMBL/GenBank/DDBJ databases">
        <title>Pervasive Adenine N6-methylation of Active Genes in Fungi.</title>
        <authorList>
            <consortium name="DOE Joint Genome Institute"/>
            <person name="Mondo S.J."/>
            <person name="Dannebaum R.O."/>
            <person name="Kuo R.C."/>
            <person name="Labutti K."/>
            <person name="Haridas S."/>
            <person name="Kuo A."/>
            <person name="Salamov A."/>
            <person name="Ahrendt S.R."/>
            <person name="Lipzen A."/>
            <person name="Sullivan W."/>
            <person name="Andreopoulos W.B."/>
            <person name="Clum A."/>
            <person name="Lindquist E."/>
            <person name="Daum C."/>
            <person name="Ramamoorthy G.K."/>
            <person name="Gryganskyi A."/>
            <person name="Culley D."/>
            <person name="Magnuson J.K."/>
            <person name="James T.Y."/>
            <person name="O'Malley M.A."/>
            <person name="Stajich J.E."/>
            <person name="Spatafora J.W."/>
            <person name="Visel A."/>
            <person name="Grigoriev I.V."/>
        </authorList>
    </citation>
    <scope>NUCLEOTIDE SEQUENCE [LARGE SCALE GENOMIC DNA]</scope>
    <source>
        <strain evidence="3 4">PL171</strain>
    </source>
</reference>
<gene>
    <name evidence="3" type="ORF">BCR44DRAFT_41754</name>
</gene>
<evidence type="ECO:0000313" key="4">
    <source>
        <dbReference type="Proteomes" id="UP000193411"/>
    </source>
</evidence>
<dbReference type="EMBL" id="MCFL01000033">
    <property type="protein sequence ID" value="ORZ33713.1"/>
    <property type="molecule type" value="Genomic_DNA"/>
</dbReference>
<evidence type="ECO:0000256" key="1">
    <source>
        <dbReference type="SAM" id="MobiDB-lite"/>
    </source>
</evidence>
<feature type="compositionally biased region" description="Pro residues" evidence="1">
    <location>
        <begin position="385"/>
        <end position="394"/>
    </location>
</feature>
<feature type="compositionally biased region" description="Low complexity" evidence="1">
    <location>
        <begin position="353"/>
        <end position="365"/>
    </location>
</feature>
<feature type="region of interest" description="Disordered" evidence="1">
    <location>
        <begin position="471"/>
        <end position="492"/>
    </location>
</feature>
<evidence type="ECO:0000313" key="3">
    <source>
        <dbReference type="EMBL" id="ORZ33713.1"/>
    </source>
</evidence>
<feature type="region of interest" description="Disordered" evidence="1">
    <location>
        <begin position="288"/>
        <end position="329"/>
    </location>
</feature>
<dbReference type="Proteomes" id="UP000193411">
    <property type="component" value="Unassembled WGS sequence"/>
</dbReference>
<comment type="caution">
    <text evidence="3">The sequence shown here is derived from an EMBL/GenBank/DDBJ whole genome shotgun (WGS) entry which is preliminary data.</text>
</comment>
<accession>A0A1Y2HJ27</accession>
<evidence type="ECO:0000256" key="2">
    <source>
        <dbReference type="SAM" id="Phobius"/>
    </source>
</evidence>
<feature type="compositionally biased region" description="Gly residues" evidence="1">
    <location>
        <begin position="234"/>
        <end position="244"/>
    </location>
</feature>
<protein>
    <submittedName>
        <fullName evidence="3">Uncharacterized protein</fullName>
    </submittedName>
</protein>
<feature type="transmembrane region" description="Helical" evidence="2">
    <location>
        <begin position="191"/>
        <end position="213"/>
    </location>
</feature>
<feature type="region of interest" description="Disordered" evidence="1">
    <location>
        <begin position="341"/>
        <end position="428"/>
    </location>
</feature>
<name>A0A1Y2HJ27_9FUNG</name>
<keyword evidence="4" id="KW-1185">Reference proteome</keyword>
<feature type="compositionally biased region" description="Pro residues" evidence="1">
    <location>
        <begin position="478"/>
        <end position="487"/>
    </location>
</feature>
<feature type="region of interest" description="Disordered" evidence="1">
    <location>
        <begin position="117"/>
        <end position="146"/>
    </location>
</feature>
<dbReference type="AlphaFoldDB" id="A0A1Y2HJ27"/>
<proteinExistence type="predicted"/>
<organism evidence="3 4">
    <name type="scientific">Catenaria anguillulae PL171</name>
    <dbReference type="NCBI Taxonomy" id="765915"/>
    <lineage>
        <taxon>Eukaryota</taxon>
        <taxon>Fungi</taxon>
        <taxon>Fungi incertae sedis</taxon>
        <taxon>Blastocladiomycota</taxon>
        <taxon>Blastocladiomycetes</taxon>
        <taxon>Blastocladiales</taxon>
        <taxon>Catenariaceae</taxon>
        <taxon>Catenaria</taxon>
    </lineage>
</organism>
<sequence length="724" mass="74413">MGAGLQRGMNLVTLMQAVPNPARPDVPKEASGGKAPELVLGAMASVNCIRQGTTASSQSQRLQPRDTGEEVVGAGGYLCAPCAMSTSASSNPGIKIAPVGGADSSSTCIYLRRASSANAPSPISPDGAGRNGTSAADPSKPCGDAPYYRDERTGQCRICTGEWDGKQCRTVLEADANRSSARKPGNMSMSVSVLVGTVGAVGAVVGVLGGFLYHRKQQQQSRQQAEVAVMMGGHKGGGGHGGGATDNDGVYNATPRTGHASLGRDGGGADTTLEHILHAIPLVSAKVAPGAAQPQSSASAANGNDPFKSQPQSQTHTRSTTTETTTSTGVTEMLRAVGGQAAPPIPRALGLVPPRSATSSPAASRDVGGNRQHDGRPPTDSMQWPGPPAGPPPASLTGVEDEQPPKDPPARTAAVPTHRRGTTVDQHLRTVTAGSVEATLFHSHSGDAPPRETGGIQQSRSVPTNLNHLAAAADPDSSTPPPVPTPPAHAYLGYPGSVSRTVSQTLATSHNIFTPNAPPYPYGPWATHAAVAMASGSTYDLTTSSGILGALPIPPSPLVSTHGAASQSRQQHQDQEAASIPESNPSYVHLAATTAVQHGHEGVAGEPPVPPLPAFPEDLSGIFPMSPTTASDNMMIPISAAASTVSLNPIRRNPSNASAHSFARSVIVASASTTIARSRPPSGTIPPLGLSLHKYSCHHPPRRPYRCQWQSQVRALQLWSSEDT</sequence>
<feature type="region of interest" description="Disordered" evidence="1">
    <location>
        <begin position="234"/>
        <end position="269"/>
    </location>
</feature>
<keyword evidence="2" id="KW-0472">Membrane</keyword>
<keyword evidence="2" id="KW-1133">Transmembrane helix</keyword>